<protein>
    <submittedName>
        <fullName evidence="2">Uncharacterized protein</fullName>
    </submittedName>
</protein>
<dbReference type="AlphaFoldDB" id="A0A4R6JJF7"/>
<gene>
    <name evidence="2" type="ORF">EV643_12159</name>
</gene>
<dbReference type="EMBL" id="SNWQ01000021">
    <property type="protein sequence ID" value="TDO35787.1"/>
    <property type="molecule type" value="Genomic_DNA"/>
</dbReference>
<accession>A0A4R6JJF7</accession>
<evidence type="ECO:0000313" key="3">
    <source>
        <dbReference type="Proteomes" id="UP000295388"/>
    </source>
</evidence>
<dbReference type="Proteomes" id="UP000295388">
    <property type="component" value="Unassembled WGS sequence"/>
</dbReference>
<feature type="region of interest" description="Disordered" evidence="1">
    <location>
        <begin position="44"/>
        <end position="64"/>
    </location>
</feature>
<keyword evidence="3" id="KW-1185">Reference proteome</keyword>
<dbReference type="OrthoDB" id="161020at2"/>
<comment type="caution">
    <text evidence="2">The sequence shown here is derived from an EMBL/GenBank/DDBJ whole genome shotgun (WGS) entry which is preliminary data.</text>
</comment>
<evidence type="ECO:0000256" key="1">
    <source>
        <dbReference type="SAM" id="MobiDB-lite"/>
    </source>
</evidence>
<name>A0A4R6JJF7_9ACTN</name>
<reference evidence="2 3" key="1">
    <citation type="submission" date="2019-03" db="EMBL/GenBank/DDBJ databases">
        <title>Genomic Encyclopedia of Type Strains, Phase III (KMG-III): the genomes of soil and plant-associated and newly described type strains.</title>
        <authorList>
            <person name="Whitman W."/>
        </authorList>
    </citation>
    <scope>NUCLEOTIDE SEQUENCE [LARGE SCALE GENOMIC DNA]</scope>
    <source>
        <strain evidence="2 3">VKM Ac-2527</strain>
    </source>
</reference>
<proteinExistence type="predicted"/>
<feature type="compositionally biased region" description="Basic residues" evidence="1">
    <location>
        <begin position="44"/>
        <end position="59"/>
    </location>
</feature>
<sequence length="115" mass="12197">MTTVENPHAGKGSSVLLDIGDDIGALVIGTPSTLAGQEIELRPLHHHGHGHGHGHHHLPHVGVVPRPAPNGELLHSAVFFEVPTGSYELYVRPNGPVRLTVHVEGGVVTYADWPA</sequence>
<dbReference type="RefSeq" id="WP_133804255.1">
    <property type="nucleotide sequence ID" value="NZ_SNWQ01000021.1"/>
</dbReference>
<organism evidence="2 3">
    <name type="scientific">Kribbella caucasensis</name>
    <dbReference type="NCBI Taxonomy" id="2512215"/>
    <lineage>
        <taxon>Bacteria</taxon>
        <taxon>Bacillati</taxon>
        <taxon>Actinomycetota</taxon>
        <taxon>Actinomycetes</taxon>
        <taxon>Propionibacteriales</taxon>
        <taxon>Kribbellaceae</taxon>
        <taxon>Kribbella</taxon>
    </lineage>
</organism>
<evidence type="ECO:0000313" key="2">
    <source>
        <dbReference type="EMBL" id="TDO35787.1"/>
    </source>
</evidence>